<keyword evidence="3" id="KW-1185">Reference proteome</keyword>
<protein>
    <submittedName>
        <fullName evidence="2">3',5'-cyclic-nucleotide phosphodiesterase</fullName>
    </submittedName>
</protein>
<proteinExistence type="predicted"/>
<dbReference type="Pfam" id="PF02112">
    <property type="entry name" value="PDEase_II"/>
    <property type="match status" value="1"/>
</dbReference>
<dbReference type="PANTHER" id="PTHR28283:SF1">
    <property type="entry name" value="3',5'-CYCLIC-NUCLEOTIDE PHOSPHODIESTERASE 1"/>
    <property type="match status" value="1"/>
</dbReference>
<comment type="caution">
    <text evidence="2">The sequence shown here is derived from an EMBL/GenBank/DDBJ whole genome shotgun (WGS) entry which is preliminary data.</text>
</comment>
<dbReference type="CDD" id="cd07735">
    <property type="entry name" value="class_II_PDE_MBL-fold"/>
    <property type="match status" value="1"/>
</dbReference>
<evidence type="ECO:0000259" key="1">
    <source>
        <dbReference type="SMART" id="SM00849"/>
    </source>
</evidence>
<dbReference type="InterPro" id="IPR001279">
    <property type="entry name" value="Metallo-B-lactamas"/>
</dbReference>
<dbReference type="PANTHER" id="PTHR28283">
    <property type="entry name" value="3',5'-CYCLIC-NUCLEOTIDE PHOSPHODIESTERASE 1"/>
    <property type="match status" value="1"/>
</dbReference>
<dbReference type="InterPro" id="IPR036866">
    <property type="entry name" value="RibonucZ/Hydroxyglut_hydro"/>
</dbReference>
<dbReference type="SUPFAM" id="SSF56281">
    <property type="entry name" value="Metallo-hydrolase/oxidoreductase"/>
    <property type="match status" value="1"/>
</dbReference>
<feature type="domain" description="Metallo-beta-lactamase" evidence="1">
    <location>
        <begin position="22"/>
        <end position="208"/>
    </location>
</feature>
<dbReference type="RefSeq" id="WP_256764060.1">
    <property type="nucleotide sequence ID" value="NZ_JANIGO010000002.1"/>
</dbReference>
<name>A0ABT1WGX5_9BURK</name>
<sequence length="259" mass="29124">MRKHSTVEVLGCSGSIGIPGEGTTSFLIDEDILIDAGTGLCNIDFQRLEKINHVFITHAHLDHICGLPFLVDSVGVGRASPLKVYGIAQTIHALRQHVFNESIWPDFTRIPEPDHPVMEYVVIEPETDIVLGNRTIHTVLVEHTVPAVGVFLSTPTGRWCFSGDTHRTDRLYELINAGRAVDYLFIESAFPDEEQWLADLAKHLCPALLFDELQKVRTPCEVWISHLKPREFERIQHQLQKYPGAQPLKLLAAGQVFHI</sequence>
<dbReference type="SMART" id="SM00849">
    <property type="entry name" value="Lactamase_B"/>
    <property type="match status" value="1"/>
</dbReference>
<organism evidence="2 3">
    <name type="scientific">Limnobacter humi</name>
    <dbReference type="NCBI Taxonomy" id="1778671"/>
    <lineage>
        <taxon>Bacteria</taxon>
        <taxon>Pseudomonadati</taxon>
        <taxon>Pseudomonadota</taxon>
        <taxon>Betaproteobacteria</taxon>
        <taxon>Burkholderiales</taxon>
        <taxon>Burkholderiaceae</taxon>
        <taxon>Limnobacter</taxon>
    </lineage>
</organism>
<accession>A0ABT1WGX5</accession>
<dbReference type="Proteomes" id="UP001204142">
    <property type="component" value="Unassembled WGS sequence"/>
</dbReference>
<dbReference type="Gene3D" id="3.60.15.10">
    <property type="entry name" value="Ribonuclease Z/Hydroxyacylglutathione hydrolase-like"/>
    <property type="match status" value="1"/>
</dbReference>
<gene>
    <name evidence="2" type="ORF">NQT62_07535</name>
</gene>
<dbReference type="EMBL" id="JANIGO010000002">
    <property type="protein sequence ID" value="MCQ8896286.1"/>
    <property type="molecule type" value="Genomic_DNA"/>
</dbReference>
<dbReference type="InterPro" id="IPR000396">
    <property type="entry name" value="Pdiesterase2"/>
</dbReference>
<evidence type="ECO:0000313" key="3">
    <source>
        <dbReference type="Proteomes" id="UP001204142"/>
    </source>
</evidence>
<reference evidence="2 3" key="1">
    <citation type="submission" date="2022-07" db="EMBL/GenBank/DDBJ databases">
        <authorList>
            <person name="Xamxidin M."/>
            <person name="Wu M."/>
        </authorList>
    </citation>
    <scope>NUCLEOTIDE SEQUENCE [LARGE SCALE GENOMIC DNA]</scope>
    <source>
        <strain evidence="2 3">NBRC 111650</strain>
    </source>
</reference>
<evidence type="ECO:0000313" key="2">
    <source>
        <dbReference type="EMBL" id="MCQ8896286.1"/>
    </source>
</evidence>
<dbReference type="PRINTS" id="PR00388">
    <property type="entry name" value="PDIESTERASE2"/>
</dbReference>